<dbReference type="KEGG" id="paln:B0W48_08615"/>
<dbReference type="Gene3D" id="2.60.40.2130">
    <property type="entry name" value="F-spondin domain"/>
    <property type="match status" value="1"/>
</dbReference>
<evidence type="ECO:0000256" key="1">
    <source>
        <dbReference type="SAM" id="SignalP"/>
    </source>
</evidence>
<dbReference type="STRING" id="247523.B0W48_08615"/>
<dbReference type="Pfam" id="PF06468">
    <property type="entry name" value="Spond_N"/>
    <property type="match status" value="1"/>
</dbReference>
<feature type="chain" id="PRO_5010381948" description="Spondin domain-containing protein" evidence="1">
    <location>
        <begin position="22"/>
        <end position="233"/>
    </location>
</feature>
<gene>
    <name evidence="3" type="ORF">B0W48_08615</name>
</gene>
<evidence type="ECO:0000313" key="4">
    <source>
        <dbReference type="Proteomes" id="UP000188243"/>
    </source>
</evidence>
<dbReference type="EMBL" id="CP019628">
    <property type="protein sequence ID" value="AQP99846.1"/>
    <property type="molecule type" value="Genomic_DNA"/>
</dbReference>
<dbReference type="InterPro" id="IPR038678">
    <property type="entry name" value="Spondin_N_sf"/>
</dbReference>
<evidence type="ECO:0000259" key="2">
    <source>
        <dbReference type="Pfam" id="PF06468"/>
    </source>
</evidence>
<name>A0A1Q2GXN4_9GAMM</name>
<keyword evidence="1" id="KW-0732">Signal</keyword>
<dbReference type="InterPro" id="IPR009465">
    <property type="entry name" value="Spondin_N"/>
</dbReference>
<organism evidence="3 4">
    <name type="scientific">Pseudoalteromonas aliena</name>
    <dbReference type="NCBI Taxonomy" id="247523"/>
    <lineage>
        <taxon>Bacteria</taxon>
        <taxon>Pseudomonadati</taxon>
        <taxon>Pseudomonadota</taxon>
        <taxon>Gammaproteobacteria</taxon>
        <taxon>Alteromonadales</taxon>
        <taxon>Pseudoalteromonadaceae</taxon>
        <taxon>Pseudoalteromonas</taxon>
    </lineage>
</organism>
<feature type="signal peptide" evidence="1">
    <location>
        <begin position="1"/>
        <end position="21"/>
    </location>
</feature>
<reference evidence="3 4" key="1">
    <citation type="submission" date="2017-02" db="EMBL/GenBank/DDBJ databases">
        <title>Complete genome sequence of the cold-active Pseudoalteromonas aliena strain EH1 isolated from Arctic seawater.</title>
        <authorList>
            <person name="Kim E."/>
            <person name="Heo E."/>
            <person name="Kim H."/>
            <person name="Kim D."/>
        </authorList>
    </citation>
    <scope>NUCLEOTIDE SEQUENCE [LARGE SCALE GENOMIC DNA]</scope>
    <source>
        <strain evidence="3 4">EH1</strain>
    </source>
</reference>
<evidence type="ECO:0000313" key="3">
    <source>
        <dbReference type="EMBL" id="AQP99846.1"/>
    </source>
</evidence>
<feature type="domain" description="Spondin" evidence="2">
    <location>
        <begin position="36"/>
        <end position="154"/>
    </location>
</feature>
<dbReference type="AlphaFoldDB" id="A0A1Q2GXN4"/>
<dbReference type="RefSeq" id="WP_077536586.1">
    <property type="nucleotide sequence ID" value="NZ_CP019628.1"/>
</dbReference>
<protein>
    <recommendedName>
        <fullName evidence="2">Spondin domain-containing protein</fullName>
    </recommendedName>
</protein>
<dbReference type="NCBIfam" id="NF038123">
    <property type="entry name" value="NF038123_dom"/>
    <property type="match status" value="1"/>
</dbReference>
<dbReference type="Proteomes" id="UP000188243">
    <property type="component" value="Chromosome"/>
</dbReference>
<accession>A0A1Q2GXN4</accession>
<proteinExistence type="predicted"/>
<sequence>MKASTLTIATLLAAASQSTMAAELDLKVTNLTQGIHFTPVLITAHNSEDKLFEVATEASTALQTMAEGGNIAQLVAQATAAGSDMAANPAEGLLAPTASAMTTLTTADGNEYLSLAAMMLPTNDGFVGLDSWKIPTEAGTYTVYLNAYDAGTEQNNELVVDGSGAPGTPGIPAAPGGNAGTGGAGLTSTDSNINIHIHPGNLGDDDLAAGKSDLSNTVHRWLNPVAKLTVTVK</sequence>